<sequence>MALQVVRGNRFGTLMDGLADALRRLQNDPFARVRVLVGYPTTGRVVGQEVARRLGISAGVDYLTPAQLLGRLAEPAGLARDRSRWLGSPLDLAVWEAVTSMTDEFPVLARAAHPERPGGRRALATRLARLLRWYLDHDPDLLAGWLEDADEGPGGAELPERLAWQPELLRRSVEALEVDPCELLDALLAAARADAVPTLAFGLDELTIPRTRLLAALAESREVTAFQPSAAGDAEWIRALGAEVHPARDEPAAPPHLTLHGSHGPARQVEVLRDELARAFAEDPTLEPRDVAIVCPRPGRYATLLDSAFAAVPGRAHPGRSLRVAPVGGRESNPVLECVVQLLRLGESRASATAITELVTSSPIAHRWRLEDRESVTEIVEAAGIHWGMDAGHRASFDLTVTQNTWMRGLDRVLVGLAVSPRHDSGLSLTGTDAVGSSDLPIVGALCELVSRMRRLIAQTAAPVTVPEWVATTRQLLADFVGVPFADEWLVLQVHAALARLAADHAGSPTELTRHEFAHLLEATERSTRRVSAGNGSLQVIDLGELAHVSFRLVAMIGITDDVVPGRGAAQPDALEVAAVDRREVRLRQLRAHALAAERLIVVRQTRSERTGDEVADGAAVDWLVDALGSPVTRIEHPATAMSEANFDTRPSFDEAARAGALARRGAATLPPAHTRRRHDARRLPVGDPPAQVDLGQLERFLVDPAKAFLRSAAGISAFPGASLSDELPLALDGLEQWKISDELLNARIEGRDPADVAARLRETESLPPGELAARAFRRADAKATELWGEAAPLFERPATDHRIDLRVPVPGIGEVRVVDTVSCRGGEPVSATLSKGAEKFIRPWLESLALGASGDPTPANLVRYEAGADPFLQQPTTRRVGGPDAAVATDRLTAVLLAFALGQHRLIPVPADAALAYASQHARGTLTPRDWRGSPGWRHPKWSKPGDAWPLFFSDVGELFDDAPLPEDPALGQTSAFQSWALALYSGFGGL</sequence>
<protein>
    <submittedName>
        <fullName evidence="12">Exodeoxyribonuclease V subunit gamma</fullName>
        <ecNumber evidence="12">3.1.11.5</ecNumber>
    </submittedName>
</protein>
<accession>A0ABX8SM30</accession>
<gene>
    <name evidence="12" type="ORF">KDB89_05975</name>
</gene>
<evidence type="ECO:0000256" key="5">
    <source>
        <dbReference type="ARBA" id="ARBA00022806"/>
    </source>
</evidence>
<evidence type="ECO:0000256" key="7">
    <source>
        <dbReference type="ARBA" id="ARBA00022840"/>
    </source>
</evidence>
<keyword evidence="5" id="KW-0347">Helicase</keyword>
<evidence type="ECO:0000256" key="8">
    <source>
        <dbReference type="ARBA" id="ARBA00023125"/>
    </source>
</evidence>
<reference evidence="12 13" key="1">
    <citation type="submission" date="2021-07" db="EMBL/GenBank/DDBJ databases">
        <title>complete genome sequencing of Tessaracoccus sp.J1M15.</title>
        <authorList>
            <person name="Bae J.-W."/>
            <person name="Kim D.-y."/>
        </authorList>
    </citation>
    <scope>NUCLEOTIDE SEQUENCE [LARGE SCALE GENOMIC DNA]</scope>
    <source>
        <strain evidence="12 13">J1M15</strain>
    </source>
</reference>
<dbReference type="PIRSF" id="PIRSF000980">
    <property type="entry name" value="RecC"/>
    <property type="match status" value="1"/>
</dbReference>
<keyword evidence="4 12" id="KW-0378">Hydrolase</keyword>
<name>A0ABX8SM30_9ACTN</name>
<dbReference type="InterPro" id="IPR041500">
    <property type="entry name" value="RecC_C"/>
</dbReference>
<dbReference type="EMBL" id="CP079216">
    <property type="protein sequence ID" value="QXT63999.1"/>
    <property type="molecule type" value="Genomic_DNA"/>
</dbReference>
<evidence type="ECO:0000259" key="11">
    <source>
        <dbReference type="Pfam" id="PF17946"/>
    </source>
</evidence>
<evidence type="ECO:0000256" key="2">
    <source>
        <dbReference type="ARBA" id="ARBA00022741"/>
    </source>
</evidence>
<dbReference type="InterPro" id="IPR006697">
    <property type="entry name" value="RecC"/>
</dbReference>
<feature type="domain" description="RecC C-terminal" evidence="11">
    <location>
        <begin position="690"/>
        <end position="922"/>
    </location>
</feature>
<evidence type="ECO:0000256" key="1">
    <source>
        <dbReference type="ARBA" id="ARBA00022722"/>
    </source>
</evidence>
<evidence type="ECO:0000256" key="4">
    <source>
        <dbReference type="ARBA" id="ARBA00022801"/>
    </source>
</evidence>
<proteinExistence type="predicted"/>
<dbReference type="PANTHER" id="PTHR30591">
    <property type="entry name" value="RECBCD ENZYME SUBUNIT RECC"/>
    <property type="match status" value="1"/>
</dbReference>
<keyword evidence="9" id="KW-0234">DNA repair</keyword>
<organism evidence="12 13">
    <name type="scientific">Tessaracoccus palaemonis</name>
    <dbReference type="NCBI Taxonomy" id="2829499"/>
    <lineage>
        <taxon>Bacteria</taxon>
        <taxon>Bacillati</taxon>
        <taxon>Actinomycetota</taxon>
        <taxon>Actinomycetes</taxon>
        <taxon>Propionibacteriales</taxon>
        <taxon>Propionibacteriaceae</taxon>
        <taxon>Tessaracoccus</taxon>
    </lineage>
</organism>
<evidence type="ECO:0000256" key="6">
    <source>
        <dbReference type="ARBA" id="ARBA00022839"/>
    </source>
</evidence>
<dbReference type="Proteomes" id="UP000824504">
    <property type="component" value="Chromosome"/>
</dbReference>
<keyword evidence="6" id="KW-0269">Exonuclease</keyword>
<keyword evidence="3" id="KW-0227">DNA damage</keyword>
<evidence type="ECO:0000313" key="13">
    <source>
        <dbReference type="Proteomes" id="UP000824504"/>
    </source>
</evidence>
<keyword evidence="1" id="KW-0540">Nuclease</keyword>
<evidence type="ECO:0000313" key="12">
    <source>
        <dbReference type="EMBL" id="QXT63999.1"/>
    </source>
</evidence>
<dbReference type="RefSeq" id="WP_219083925.1">
    <property type="nucleotide sequence ID" value="NZ_CP079216.1"/>
</dbReference>
<dbReference type="Pfam" id="PF17946">
    <property type="entry name" value="RecC_C"/>
    <property type="match status" value="1"/>
</dbReference>
<keyword evidence="13" id="KW-1185">Reference proteome</keyword>
<evidence type="ECO:0000256" key="3">
    <source>
        <dbReference type="ARBA" id="ARBA00022763"/>
    </source>
</evidence>
<dbReference type="EC" id="3.1.11.5" evidence="12"/>
<dbReference type="GO" id="GO:0008854">
    <property type="term" value="F:exodeoxyribonuclease V activity"/>
    <property type="evidence" value="ECO:0007669"/>
    <property type="project" value="UniProtKB-EC"/>
</dbReference>
<dbReference type="Pfam" id="PF04257">
    <property type="entry name" value="Exonuc_V_gamma"/>
    <property type="match status" value="1"/>
</dbReference>
<keyword evidence="7" id="KW-0067">ATP-binding</keyword>
<evidence type="ECO:0000256" key="10">
    <source>
        <dbReference type="SAM" id="MobiDB-lite"/>
    </source>
</evidence>
<evidence type="ECO:0000256" key="9">
    <source>
        <dbReference type="ARBA" id="ARBA00023204"/>
    </source>
</evidence>
<feature type="region of interest" description="Disordered" evidence="10">
    <location>
        <begin position="668"/>
        <end position="690"/>
    </location>
</feature>
<keyword evidence="2" id="KW-0547">Nucleotide-binding</keyword>
<dbReference type="PANTHER" id="PTHR30591:SF1">
    <property type="entry name" value="RECBCD ENZYME SUBUNIT RECC"/>
    <property type="match status" value="1"/>
</dbReference>
<keyword evidence="8" id="KW-0238">DNA-binding</keyword>